<dbReference type="Gene3D" id="3.40.720.10">
    <property type="entry name" value="Alkaline Phosphatase, subunit A"/>
    <property type="match status" value="1"/>
</dbReference>
<evidence type="ECO:0000256" key="5">
    <source>
        <dbReference type="ARBA" id="ARBA00023152"/>
    </source>
</evidence>
<dbReference type="InterPro" id="IPR017850">
    <property type="entry name" value="Alkaline_phosphatase_core_sf"/>
</dbReference>
<dbReference type="CDD" id="cd16011">
    <property type="entry name" value="iPGM_like"/>
    <property type="match status" value="1"/>
</dbReference>
<gene>
    <name evidence="7" type="ORF">C4541_00265</name>
</gene>
<evidence type="ECO:0000256" key="2">
    <source>
        <dbReference type="ARBA" id="ARBA00002315"/>
    </source>
</evidence>
<dbReference type="AlphaFoldDB" id="A0A3A4R6W3"/>
<dbReference type="Pfam" id="PF10143">
    <property type="entry name" value="PhosphMutase"/>
    <property type="match status" value="1"/>
</dbReference>
<dbReference type="InterPro" id="IPR042253">
    <property type="entry name" value="Pglycerate_mutase_ApgM_sf"/>
</dbReference>
<feature type="domain" description="Metalloenzyme" evidence="6">
    <location>
        <begin position="18"/>
        <end position="390"/>
    </location>
</feature>
<evidence type="ECO:0000256" key="3">
    <source>
        <dbReference type="ARBA" id="ARBA00004921"/>
    </source>
</evidence>
<protein>
    <submittedName>
        <fullName evidence="7">2,3-bisphosphoglycerate-independent phosphoglycerate mutase</fullName>
    </submittedName>
</protein>
<evidence type="ECO:0000256" key="4">
    <source>
        <dbReference type="ARBA" id="ARBA00005524"/>
    </source>
</evidence>
<dbReference type="PANTHER" id="PTHR31209">
    <property type="entry name" value="COFACTOR-INDEPENDENT PHOSPHOGLYCERATE MUTASE"/>
    <property type="match status" value="1"/>
</dbReference>
<reference evidence="7 8" key="1">
    <citation type="journal article" date="2017" name="ISME J.">
        <title>Energy and carbon metabolisms in a deep terrestrial subsurface fluid microbial community.</title>
        <authorList>
            <person name="Momper L."/>
            <person name="Jungbluth S.P."/>
            <person name="Lee M.D."/>
            <person name="Amend J.P."/>
        </authorList>
    </citation>
    <scope>NUCLEOTIDE SEQUENCE [LARGE SCALE GENOMIC DNA]</scope>
    <source>
        <strain evidence="7">SURF_26</strain>
    </source>
</reference>
<evidence type="ECO:0000256" key="1">
    <source>
        <dbReference type="ARBA" id="ARBA00000370"/>
    </source>
</evidence>
<evidence type="ECO:0000313" key="8">
    <source>
        <dbReference type="Proteomes" id="UP000266426"/>
    </source>
</evidence>
<evidence type="ECO:0000313" key="7">
    <source>
        <dbReference type="EMBL" id="RJP62159.1"/>
    </source>
</evidence>
<keyword evidence="5" id="KW-0324">Glycolysis</keyword>
<dbReference type="Proteomes" id="UP000266426">
    <property type="component" value="Unassembled WGS sequence"/>
</dbReference>
<proteinExistence type="inferred from homology"/>
<name>A0A3A4R6W3_9BACT</name>
<dbReference type="EMBL" id="QZJZ01000004">
    <property type="protein sequence ID" value="RJP62159.1"/>
    <property type="molecule type" value="Genomic_DNA"/>
</dbReference>
<dbReference type="Pfam" id="PF01676">
    <property type="entry name" value="Metalloenzyme"/>
    <property type="match status" value="1"/>
</dbReference>
<dbReference type="GO" id="GO:0046872">
    <property type="term" value="F:metal ion binding"/>
    <property type="evidence" value="ECO:0007669"/>
    <property type="project" value="InterPro"/>
</dbReference>
<dbReference type="PANTHER" id="PTHR31209:SF0">
    <property type="entry name" value="METALLOENZYME DOMAIN-CONTAINING PROTEIN"/>
    <property type="match status" value="1"/>
</dbReference>
<dbReference type="Gene3D" id="3.30.70.2130">
    <property type="entry name" value="Metalloenzyme domain"/>
    <property type="match status" value="1"/>
</dbReference>
<dbReference type="NCBIfam" id="NF003160">
    <property type="entry name" value="PRK04135.1"/>
    <property type="match status" value="1"/>
</dbReference>
<dbReference type="GO" id="GO:0006096">
    <property type="term" value="P:glycolytic process"/>
    <property type="evidence" value="ECO:0007669"/>
    <property type="project" value="UniProtKB-KW"/>
</dbReference>
<dbReference type="GO" id="GO:0004619">
    <property type="term" value="F:phosphoglycerate mutase activity"/>
    <property type="evidence" value="ECO:0007669"/>
    <property type="project" value="UniProtKB-EC"/>
</dbReference>
<dbReference type="NCBIfam" id="TIGR00306">
    <property type="entry name" value="apgM"/>
    <property type="match status" value="1"/>
</dbReference>
<sequence length="405" mass="44741">MKEIHSIIDTLSQKSDSKIVMLVADGLGGMPMTPDGKTELETAKMPNLDKIVPASQIGLLDPVQPGITPGSGPGHLGIFGYDPLEANIGRGVLSALGVNFDLKHGDLCARINLCTIDGNGIITDRRAGRIATDQNIRIMKKLNENINVPDGVQLFLETEKEHRAGMVLRGKKFYADIADTDPQKTGLAPLDPVASDPAKGEETVEILKDIIAQAKAILADEPQANMMLLRGFAEYSQYPTMQERFKMKSLALATYPMYRGLAKLIGMDVNWNISTMEEQLDELKKQFNNYDFFFIHIKKTDSYGEDGNFEQKVKVIESIDTMIPKILELNPDVLILTCDHSTPAKMKAHSWHRIPSLIYSQWCRPDRISTFNEYTCRGGSLTGLATKHLIPIAMAHAGKLAKFGA</sequence>
<dbReference type="SUPFAM" id="SSF53649">
    <property type="entry name" value="Alkaline phosphatase-like"/>
    <property type="match status" value="1"/>
</dbReference>
<comment type="pathway">
    <text evidence="3">Carbohydrate degradation.</text>
</comment>
<dbReference type="PIRSF" id="PIRSF006392">
    <property type="entry name" value="IPGAM_arch"/>
    <property type="match status" value="1"/>
</dbReference>
<comment type="function">
    <text evidence="2">Catalyzes the interconversion of 2-phosphoglycerate and 3-phosphoglycerate.</text>
</comment>
<comment type="catalytic activity">
    <reaction evidence="1">
        <text>(2R)-2-phosphoglycerate = (2R)-3-phosphoglycerate</text>
        <dbReference type="Rhea" id="RHEA:15901"/>
        <dbReference type="ChEBI" id="CHEBI:58272"/>
        <dbReference type="ChEBI" id="CHEBI:58289"/>
        <dbReference type="EC" id="5.4.2.12"/>
    </reaction>
</comment>
<organism evidence="7 8">
    <name type="scientific">Candidatus Auribacter fodinae</name>
    <dbReference type="NCBI Taxonomy" id="2093366"/>
    <lineage>
        <taxon>Bacteria</taxon>
        <taxon>Pseudomonadati</taxon>
        <taxon>Candidatus Auribacterota</taxon>
        <taxon>Candidatus Auribacteria</taxon>
        <taxon>Candidatus Auribacterales</taxon>
        <taxon>Candidatus Auribacteraceae</taxon>
        <taxon>Candidatus Auribacter</taxon>
    </lineage>
</organism>
<evidence type="ECO:0000259" key="6">
    <source>
        <dbReference type="Pfam" id="PF01676"/>
    </source>
</evidence>
<dbReference type="InterPro" id="IPR004456">
    <property type="entry name" value="Pglycerate_mutase_ApgM"/>
</dbReference>
<dbReference type="InterPro" id="IPR006124">
    <property type="entry name" value="Metalloenzyme"/>
</dbReference>
<comment type="caution">
    <text evidence="7">The sequence shown here is derived from an EMBL/GenBank/DDBJ whole genome shotgun (WGS) entry which is preliminary data.</text>
</comment>
<accession>A0A3A4R6W3</accession>
<comment type="similarity">
    <text evidence="4">Belongs to the BPG-independent phosphoglycerate mutase family. A-PGAM subfamily.</text>
</comment>